<accession>A0A076F908</accession>
<name>A0A076F908_9BACT</name>
<evidence type="ECO:0000313" key="2">
    <source>
        <dbReference type="EMBL" id="AII14486.1"/>
    </source>
</evidence>
<dbReference type="SMART" id="SM00382">
    <property type="entry name" value="AAA"/>
    <property type="match status" value="1"/>
</dbReference>
<dbReference type="GO" id="GO:0000723">
    <property type="term" value="P:telomere maintenance"/>
    <property type="evidence" value="ECO:0007669"/>
    <property type="project" value="InterPro"/>
</dbReference>
<dbReference type="KEGG" id="caj:CIG1485E_0626"/>
<dbReference type="GO" id="GO:0006281">
    <property type="term" value="P:DNA repair"/>
    <property type="evidence" value="ECO:0007669"/>
    <property type="project" value="InterPro"/>
</dbReference>
<dbReference type="GO" id="GO:0003678">
    <property type="term" value="F:DNA helicase activity"/>
    <property type="evidence" value="ECO:0007669"/>
    <property type="project" value="InterPro"/>
</dbReference>
<dbReference type="EMBL" id="CP009043">
    <property type="protein sequence ID" value="AII14486.1"/>
    <property type="molecule type" value="Genomic_DNA"/>
</dbReference>
<dbReference type="InterPro" id="IPR003593">
    <property type="entry name" value="AAA+_ATPase"/>
</dbReference>
<gene>
    <name evidence="2" type="ORF">CIG1485E_0626</name>
</gene>
<protein>
    <submittedName>
        <fullName evidence="2">Putative helicase, PIF1 family (DUF889 domain)</fullName>
    </submittedName>
</protein>
<evidence type="ECO:0000259" key="1">
    <source>
        <dbReference type="SMART" id="SM00382"/>
    </source>
</evidence>
<dbReference type="PANTHER" id="PTHR47642:SF7">
    <property type="entry name" value="ATP-DEPENDENT DNA HELICASE PIF1"/>
    <property type="match status" value="1"/>
</dbReference>
<dbReference type="InterPro" id="IPR027417">
    <property type="entry name" value="P-loop_NTPase"/>
</dbReference>
<dbReference type="eggNOG" id="COG0507">
    <property type="taxonomic scope" value="Bacteria"/>
</dbReference>
<dbReference type="Gene3D" id="3.40.50.300">
    <property type="entry name" value="P-loop containing nucleotide triphosphate hydrolases"/>
    <property type="match status" value="2"/>
</dbReference>
<keyword evidence="2" id="KW-0067">ATP-binding</keyword>
<sequence>MLYEILEILSRSNLFLTGGGGVGKSYITKEIIHAYKKAGKNIVILGSTGISAVGIGGVSCHSFFKFGISSNFEELKLLDRKQRGKLSELKKIIESCDLLIIDEVSMISSELMEMINYRLISFKFRGRILLVGDFYQLPPVKKTDPNALFSFNYAFSSSAWNGLNLCNVELLLSKRTSDLKFYELLSRIRIGEIDSEICEFLNSRLVEEIPNDMTVLFGRNYDADRLNEQRLSQIDAKLENLVASVDIYDTKLSDQAIDKWINNLNSPYELKLKIGAKVMFLANKWGEYFNGEQGVVVDFIKNENIIQSILVKKDNDVIIEVEPCKYELYDFGLDGDEVTQNIRASFMQFPLKLAYAITIHKSQGMSIERFACSLDHIFANGQLYVALSRATNPNGLYLYYGKSANFQNYLKSVVKIDNEVRDFYENTKFIKENI</sequence>
<keyword evidence="2" id="KW-0547">Nucleotide-binding</keyword>
<dbReference type="Proteomes" id="UP000028486">
    <property type="component" value="Chromosome"/>
</dbReference>
<dbReference type="OrthoDB" id="9763659at2"/>
<dbReference type="CDD" id="cd18809">
    <property type="entry name" value="SF1_C_RecD"/>
    <property type="match status" value="1"/>
</dbReference>
<keyword evidence="2" id="KW-0378">Hydrolase</keyword>
<proteinExistence type="predicted"/>
<dbReference type="PANTHER" id="PTHR47642">
    <property type="entry name" value="ATP-DEPENDENT DNA HELICASE"/>
    <property type="match status" value="1"/>
</dbReference>
<dbReference type="Pfam" id="PF05970">
    <property type="entry name" value="PIF1"/>
    <property type="match status" value="1"/>
</dbReference>
<organism evidence="2 3">
    <name type="scientific">Campylobacter iguaniorum</name>
    <dbReference type="NCBI Taxonomy" id="1244531"/>
    <lineage>
        <taxon>Bacteria</taxon>
        <taxon>Pseudomonadati</taxon>
        <taxon>Campylobacterota</taxon>
        <taxon>Epsilonproteobacteria</taxon>
        <taxon>Campylobacterales</taxon>
        <taxon>Campylobacteraceae</taxon>
        <taxon>Campylobacter</taxon>
    </lineage>
</organism>
<dbReference type="InterPro" id="IPR051055">
    <property type="entry name" value="PIF1_helicase"/>
</dbReference>
<keyword evidence="2" id="KW-0347">Helicase</keyword>
<dbReference type="RefSeq" id="WP_038453633.1">
    <property type="nucleotide sequence ID" value="NZ_CP009043.1"/>
</dbReference>
<dbReference type="HOGENOM" id="CLU_001613_7_2_7"/>
<reference evidence="3" key="1">
    <citation type="journal article" date="2014" name="Genome Announc.">
        <title>Complete Genome Sequence of Campylobacter iguaniorum Strain 1485ET, Isolated from a Bearded Dragon (Pogona vitticeps).</title>
        <authorList>
            <person name="Gilbert M.J."/>
            <person name="Miller W.G."/>
            <person name="Yee E."/>
            <person name="Kik M."/>
            <person name="Wagenaar J.A."/>
            <person name="Duim B."/>
        </authorList>
    </citation>
    <scope>NUCLEOTIDE SEQUENCE [LARGE SCALE GENOMIC DNA]</scope>
    <source>
        <strain evidence="3">1485E</strain>
    </source>
</reference>
<keyword evidence="3" id="KW-1185">Reference proteome</keyword>
<evidence type="ECO:0000313" key="3">
    <source>
        <dbReference type="Proteomes" id="UP000028486"/>
    </source>
</evidence>
<dbReference type="SUPFAM" id="SSF52540">
    <property type="entry name" value="P-loop containing nucleoside triphosphate hydrolases"/>
    <property type="match status" value="2"/>
</dbReference>
<dbReference type="STRING" id="1244531.CIG2463D_0626"/>
<feature type="domain" description="AAA+ ATPase" evidence="1">
    <location>
        <begin position="10"/>
        <end position="165"/>
    </location>
</feature>
<dbReference type="AlphaFoldDB" id="A0A076F908"/>
<dbReference type="InterPro" id="IPR010285">
    <property type="entry name" value="DNA_helicase_pif1-like_DEAD"/>
</dbReference>